<reference evidence="1" key="1">
    <citation type="submission" date="2019-08" db="EMBL/GenBank/DDBJ databases">
        <authorList>
            <person name="Liu F."/>
        </authorList>
    </citation>
    <scope>NUCLEOTIDE SEQUENCE [LARGE SCALE GENOMIC DNA]</scope>
    <source>
        <strain evidence="1">PA1801</strain>
        <tissue evidence="1">Leaf</tissue>
    </source>
</reference>
<name>A0A5B6WGD4_9ROSI</name>
<evidence type="ECO:0000313" key="2">
    <source>
        <dbReference type="Proteomes" id="UP000325315"/>
    </source>
</evidence>
<proteinExistence type="predicted"/>
<dbReference type="Proteomes" id="UP000325315">
    <property type="component" value="Unassembled WGS sequence"/>
</dbReference>
<dbReference type="EMBL" id="SMMG02000003">
    <property type="protein sequence ID" value="KAA3480839.1"/>
    <property type="molecule type" value="Genomic_DNA"/>
</dbReference>
<evidence type="ECO:0000313" key="1">
    <source>
        <dbReference type="EMBL" id="KAA3480839.1"/>
    </source>
</evidence>
<gene>
    <name evidence="1" type="ORF">EPI10_021248</name>
</gene>
<accession>A0A5B6WGD4</accession>
<protein>
    <submittedName>
        <fullName evidence="1">Retrotransposon protein, Ty3-gypsy subclass</fullName>
    </submittedName>
</protein>
<organism evidence="1 2">
    <name type="scientific">Gossypium australe</name>
    <dbReference type="NCBI Taxonomy" id="47621"/>
    <lineage>
        <taxon>Eukaryota</taxon>
        <taxon>Viridiplantae</taxon>
        <taxon>Streptophyta</taxon>
        <taxon>Embryophyta</taxon>
        <taxon>Tracheophyta</taxon>
        <taxon>Spermatophyta</taxon>
        <taxon>Magnoliopsida</taxon>
        <taxon>eudicotyledons</taxon>
        <taxon>Gunneridae</taxon>
        <taxon>Pentapetalae</taxon>
        <taxon>rosids</taxon>
        <taxon>malvids</taxon>
        <taxon>Malvales</taxon>
        <taxon>Malvaceae</taxon>
        <taxon>Malvoideae</taxon>
        <taxon>Gossypium</taxon>
    </lineage>
</organism>
<comment type="caution">
    <text evidence="1">The sequence shown here is derived from an EMBL/GenBank/DDBJ whole genome shotgun (WGS) entry which is preliminary data.</text>
</comment>
<dbReference type="OrthoDB" id="1909122at2759"/>
<sequence length="61" mass="7245">MISKWKWDRVMMDFVSGLPLSSKKKDVIWVVMLDCAGCLFRLFQIEIQGLRRDFGRSCKKF</sequence>
<keyword evidence="2" id="KW-1185">Reference proteome</keyword>
<dbReference type="AlphaFoldDB" id="A0A5B6WGD4"/>